<keyword evidence="3" id="KW-1185">Reference proteome</keyword>
<keyword evidence="1" id="KW-0472">Membrane</keyword>
<accession>A0A8W8JZ53</accession>
<dbReference type="RefSeq" id="XP_034299407.2">
    <property type="nucleotide sequence ID" value="XM_034443516.2"/>
</dbReference>
<keyword evidence="1" id="KW-0812">Transmembrane</keyword>
<organism evidence="2 3">
    <name type="scientific">Magallana gigas</name>
    <name type="common">Pacific oyster</name>
    <name type="synonym">Crassostrea gigas</name>
    <dbReference type="NCBI Taxonomy" id="29159"/>
    <lineage>
        <taxon>Eukaryota</taxon>
        <taxon>Metazoa</taxon>
        <taxon>Spiralia</taxon>
        <taxon>Lophotrochozoa</taxon>
        <taxon>Mollusca</taxon>
        <taxon>Bivalvia</taxon>
        <taxon>Autobranchia</taxon>
        <taxon>Pteriomorphia</taxon>
        <taxon>Ostreida</taxon>
        <taxon>Ostreoidea</taxon>
        <taxon>Ostreidae</taxon>
        <taxon>Magallana</taxon>
    </lineage>
</organism>
<dbReference type="GeneID" id="105325749"/>
<reference evidence="2" key="1">
    <citation type="submission" date="2022-08" db="UniProtKB">
        <authorList>
            <consortium name="EnsemblMetazoa"/>
        </authorList>
    </citation>
    <scope>IDENTIFICATION</scope>
    <source>
        <strain evidence="2">05x7-T-G4-1.051#20</strain>
    </source>
</reference>
<protein>
    <submittedName>
        <fullName evidence="2">Uncharacterized protein</fullName>
    </submittedName>
</protein>
<dbReference type="KEGG" id="crg:105325749"/>
<proteinExistence type="predicted"/>
<feature type="transmembrane region" description="Helical" evidence="1">
    <location>
        <begin position="94"/>
        <end position="116"/>
    </location>
</feature>
<dbReference type="EnsemblMetazoa" id="G20944.1">
    <property type="protein sequence ID" value="G20944.1:cds"/>
    <property type="gene ID" value="G20944"/>
</dbReference>
<sequence>MSVPTINSSNPTTTRSTKMLTTPTLIYTNTIFKPRIHTTKPAQTVTSRQGKPLYIDDTTRRSNTASITTRSVSERNATVPAVDNQSATFNLREITYLITGISMIEVALTAIAIYIAKQRRMKFRNLGHKEIQRKTTNPYHSLSKDSGNGKYEVIELKDLSYDQSQEQTEHNECSYIEIIEHEYDYSYGDKPPVIAKIM</sequence>
<evidence type="ECO:0000256" key="1">
    <source>
        <dbReference type="SAM" id="Phobius"/>
    </source>
</evidence>
<dbReference type="AlphaFoldDB" id="A0A8W8JZ53"/>
<evidence type="ECO:0000313" key="3">
    <source>
        <dbReference type="Proteomes" id="UP000005408"/>
    </source>
</evidence>
<dbReference type="Proteomes" id="UP000005408">
    <property type="component" value="Unassembled WGS sequence"/>
</dbReference>
<name>A0A8W8JZ53_MAGGI</name>
<evidence type="ECO:0000313" key="2">
    <source>
        <dbReference type="EnsemblMetazoa" id="G20944.1:cds"/>
    </source>
</evidence>
<keyword evidence="1" id="KW-1133">Transmembrane helix</keyword>